<dbReference type="EMBL" id="GAPW01003772">
    <property type="protein sequence ID" value="JAC09826.1"/>
    <property type="molecule type" value="mRNA"/>
</dbReference>
<feature type="signal peptide" evidence="1">
    <location>
        <begin position="1"/>
        <end position="22"/>
    </location>
</feature>
<dbReference type="VEuPathDB" id="VectorBase:AALF014648"/>
<dbReference type="Gene3D" id="2.60.120.970">
    <property type="match status" value="1"/>
</dbReference>
<name>A0A023EKV7_AEDAL</name>
<accession>A0A023EKV7</accession>
<feature type="chain" id="PRO_5001519039" evidence="1">
    <location>
        <begin position="23"/>
        <end position="243"/>
    </location>
</feature>
<organism evidence="2">
    <name type="scientific">Aedes albopictus</name>
    <name type="common">Asian tiger mosquito</name>
    <name type="synonym">Stegomyia albopicta</name>
    <dbReference type="NCBI Taxonomy" id="7160"/>
    <lineage>
        <taxon>Eukaryota</taxon>
        <taxon>Metazoa</taxon>
        <taxon>Ecdysozoa</taxon>
        <taxon>Arthropoda</taxon>
        <taxon>Hexapoda</taxon>
        <taxon>Insecta</taxon>
        <taxon>Pterygota</taxon>
        <taxon>Neoptera</taxon>
        <taxon>Endopterygota</taxon>
        <taxon>Diptera</taxon>
        <taxon>Nematocera</taxon>
        <taxon>Culicoidea</taxon>
        <taxon>Culicidae</taxon>
        <taxon>Culicinae</taxon>
        <taxon>Aedini</taxon>
        <taxon>Aedes</taxon>
        <taxon>Stegomyia</taxon>
    </lineage>
</organism>
<protein>
    <submittedName>
        <fullName evidence="2">Putative secreted protein</fullName>
    </submittedName>
</protein>
<dbReference type="VEuPathDB" id="VectorBase:AALF005984"/>
<keyword evidence="1" id="KW-0732">Signal</keyword>
<reference evidence="2" key="1">
    <citation type="journal article" date="2014" name="PLoS Negl. Trop. Dis.">
        <title>Identification and characterization of seminal fluid proteins in the Asian tiger mosquito, Aedes albopictus.</title>
        <authorList>
            <person name="Boes K.E."/>
            <person name="Ribeiro J.M."/>
            <person name="Wong A."/>
            <person name="Harrington L.C."/>
            <person name="Wolfner M.F."/>
            <person name="Sirot L.K."/>
        </authorList>
    </citation>
    <scope>NUCLEOTIDE SEQUENCE</scope>
    <source>
        <tissue evidence="2">Reproductive organs</tissue>
    </source>
</reference>
<dbReference type="AlphaFoldDB" id="A0A023EKV7"/>
<evidence type="ECO:0000256" key="1">
    <source>
        <dbReference type="SAM" id="SignalP"/>
    </source>
</evidence>
<evidence type="ECO:0000313" key="2">
    <source>
        <dbReference type="EMBL" id="JAC09826.1"/>
    </source>
</evidence>
<sequence>MWGIYVLVLLKFTVGLIPAIHGYDSSDSSASMEETVIRHDNHLNNTHYKTLSEKQIVGMHRRVNYDDDDLKATYSPDPRFDKHPFHCSACQFRSVFAKASLKSIKAHVLMKLGFEYPPNQTNYPKVPDDILRSFNEKISHSQQTRMREAGDQQFMGDDPSVYDQRDEMDEDFDYYQITNKIYILPNQTLPRLQKDNKEYLQFRLDERDYSNDFFARMHVYVYGEDWVRTHHTILARKCGKLYD</sequence>
<dbReference type="VEuPathDB" id="VectorBase:AALC636_037995"/>
<dbReference type="VEuPathDB" id="VectorBase:AALFPA_042483"/>
<proteinExistence type="evidence at transcript level"/>